<keyword evidence="7 12" id="KW-0547">Nucleotide-binding</keyword>
<protein>
    <recommendedName>
        <fullName evidence="3">non-specific serine/threonine protein kinase</fullName>
        <ecNumber evidence="3">2.7.11.1</ecNumber>
    </recommendedName>
</protein>
<name>A0A168M7K1_ABSGL</name>
<dbReference type="InterPro" id="IPR017441">
    <property type="entry name" value="Protein_kinase_ATP_BS"/>
</dbReference>
<dbReference type="SUPFAM" id="SSF56112">
    <property type="entry name" value="Protein kinase-like (PK-like)"/>
    <property type="match status" value="1"/>
</dbReference>
<dbReference type="OMA" id="QHEPRIA"/>
<evidence type="ECO:0000256" key="12">
    <source>
        <dbReference type="PROSITE-ProRule" id="PRU10141"/>
    </source>
</evidence>
<dbReference type="PROSITE" id="PS00107">
    <property type="entry name" value="PROTEIN_KINASE_ATP"/>
    <property type="match status" value="1"/>
</dbReference>
<keyword evidence="9 12" id="KW-0067">ATP-binding</keyword>
<dbReference type="PANTHER" id="PTHR24346">
    <property type="entry name" value="MAP/MICROTUBULE AFFINITY-REGULATING KINASE"/>
    <property type="match status" value="1"/>
</dbReference>
<dbReference type="GO" id="GO:0005737">
    <property type="term" value="C:cytoplasm"/>
    <property type="evidence" value="ECO:0007669"/>
    <property type="project" value="UniProtKB-SubCell"/>
</dbReference>
<dbReference type="SMART" id="SM00220">
    <property type="entry name" value="S_TKc"/>
    <property type="match status" value="1"/>
</dbReference>
<evidence type="ECO:0000256" key="2">
    <source>
        <dbReference type="ARBA" id="ARBA00010791"/>
    </source>
</evidence>
<dbReference type="PROSITE" id="PS00108">
    <property type="entry name" value="PROTEIN_KINASE_ST"/>
    <property type="match status" value="1"/>
</dbReference>
<reference evidence="15" key="1">
    <citation type="submission" date="2016-04" db="EMBL/GenBank/DDBJ databases">
        <authorList>
            <person name="Evans L.H."/>
            <person name="Alamgir A."/>
            <person name="Owens N."/>
            <person name="Weber N.D."/>
            <person name="Virtaneva K."/>
            <person name="Barbian K."/>
            <person name="Babar A."/>
            <person name="Rosenke K."/>
        </authorList>
    </citation>
    <scope>NUCLEOTIDE SEQUENCE [LARGE SCALE GENOMIC DNA]</scope>
    <source>
        <strain evidence="15">CBS 101.48</strain>
    </source>
</reference>
<keyword evidence="6" id="KW-0808">Transferase</keyword>
<keyword evidence="16" id="KW-1185">Reference proteome</keyword>
<dbReference type="GO" id="GO:0004674">
    <property type="term" value="F:protein serine/threonine kinase activity"/>
    <property type="evidence" value="ECO:0007669"/>
    <property type="project" value="UniProtKB-KW"/>
</dbReference>
<evidence type="ECO:0000256" key="10">
    <source>
        <dbReference type="ARBA" id="ARBA00047899"/>
    </source>
</evidence>
<evidence type="ECO:0000313" key="15">
    <source>
        <dbReference type="EMBL" id="SAL98081.1"/>
    </source>
</evidence>
<dbReference type="EMBL" id="LT552047">
    <property type="protein sequence ID" value="SAL98081.1"/>
    <property type="molecule type" value="Genomic_DNA"/>
</dbReference>
<dbReference type="FunCoup" id="A0A168M7K1">
    <property type="interactions" value="229"/>
</dbReference>
<sequence>MVTPYLLDEADIVTMDQHGVVKAVGNHILKQTLGKGSMGKVKLGVHIVTGEKAAIKIVPRAARNRKLTPKELSRELRAIREGHLMMLLNHPHIVYLREMAAGIHYYYFTMDYVSGGQLLHYIVKRDHLTEKHARHFCRQMVSALDYMHRNSIVHRDLKIENILVDHSGRNIKIIDFGLSNLFCPERQLTTYCGSLYFAAPELLNGRPYRGPEIDVWSLGVVLYVMVTGSVPFDDKSLPGLHEKIKRAQVAYPAHMSTQCHHLLSHIFVAEPQQRITLADIIRHVWLNEGRSGYVRNHLPFREPLCLPLDEQVLERMTYGFNLGSIEDIRMKMQVILQSSVYRVSAMHVSEMQAFSLAGNDQETFKSRHQCLTKKNQISSNTKATNHMIWGTYNDPQTVPAAYHPLLSIYYLTRERMLRLEKASPPLDPSNALDIYPKHQLLTQQSNRRHVSSSSSSQHEPRIAPAACIANNSRFTRHSIDSPLYVCTQVSDYHQYIPSPNDTLSPLSSPASSSSSLKTDYKEKKHSHHPYTHRPPSASSSSSPSSSTRSSLSFSSSIIQSHHPAAPPTPSSPKPASPPRKTQQWIDRFTTMVRRKFNRRYDLETLTTSNRSKTPPTLIPSSTEESILSTTTAHPKHHPKRHERTPSWLARRLSAWMDHAPLLNRSTSGLDRAKRS</sequence>
<feature type="compositionally biased region" description="Low complexity" evidence="13">
    <location>
        <begin position="503"/>
        <end position="516"/>
    </location>
</feature>
<comment type="catalytic activity">
    <reaction evidence="10">
        <text>L-threonyl-[protein] + ATP = O-phospho-L-threonyl-[protein] + ADP + H(+)</text>
        <dbReference type="Rhea" id="RHEA:46608"/>
        <dbReference type="Rhea" id="RHEA-COMP:11060"/>
        <dbReference type="Rhea" id="RHEA-COMP:11605"/>
        <dbReference type="ChEBI" id="CHEBI:15378"/>
        <dbReference type="ChEBI" id="CHEBI:30013"/>
        <dbReference type="ChEBI" id="CHEBI:30616"/>
        <dbReference type="ChEBI" id="CHEBI:61977"/>
        <dbReference type="ChEBI" id="CHEBI:456216"/>
        <dbReference type="EC" id="2.7.11.1"/>
    </reaction>
</comment>
<comment type="similarity">
    <text evidence="2">Belongs to the protein kinase superfamily. CAMK Ser/Thr protein kinase family. NIM1 subfamily.</text>
</comment>
<evidence type="ECO:0000256" key="5">
    <source>
        <dbReference type="ARBA" id="ARBA00022527"/>
    </source>
</evidence>
<accession>A0A168M7K1</accession>
<dbReference type="EC" id="2.7.11.1" evidence="3"/>
<dbReference type="FunFam" id="1.10.510.10:FF:001222">
    <property type="entry name" value="Serine/threonine-protein kinase ppk25"/>
    <property type="match status" value="1"/>
</dbReference>
<dbReference type="InParanoid" id="A0A168M7K1"/>
<feature type="compositionally biased region" description="Low complexity" evidence="13">
    <location>
        <begin position="536"/>
        <end position="556"/>
    </location>
</feature>
<dbReference type="Gene3D" id="1.10.510.10">
    <property type="entry name" value="Transferase(Phosphotransferase) domain 1"/>
    <property type="match status" value="1"/>
</dbReference>
<feature type="domain" description="Protein kinase" evidence="14">
    <location>
        <begin position="27"/>
        <end position="286"/>
    </location>
</feature>
<dbReference type="AlphaFoldDB" id="A0A168M7K1"/>
<proteinExistence type="inferred from homology"/>
<evidence type="ECO:0000256" key="1">
    <source>
        <dbReference type="ARBA" id="ARBA00004496"/>
    </source>
</evidence>
<evidence type="ECO:0000256" key="11">
    <source>
        <dbReference type="ARBA" id="ARBA00048679"/>
    </source>
</evidence>
<dbReference type="GO" id="GO:0000226">
    <property type="term" value="P:microtubule cytoskeleton organization"/>
    <property type="evidence" value="ECO:0007669"/>
    <property type="project" value="TreeGrafter"/>
</dbReference>
<evidence type="ECO:0000256" key="9">
    <source>
        <dbReference type="ARBA" id="ARBA00022840"/>
    </source>
</evidence>
<evidence type="ECO:0000256" key="6">
    <source>
        <dbReference type="ARBA" id="ARBA00022679"/>
    </source>
</evidence>
<dbReference type="PANTHER" id="PTHR24346:SF82">
    <property type="entry name" value="KP78A-RELATED"/>
    <property type="match status" value="1"/>
</dbReference>
<comment type="subcellular location">
    <subcellularLocation>
        <location evidence="1">Cytoplasm</location>
    </subcellularLocation>
</comment>
<evidence type="ECO:0000256" key="4">
    <source>
        <dbReference type="ARBA" id="ARBA00022490"/>
    </source>
</evidence>
<comment type="catalytic activity">
    <reaction evidence="11">
        <text>L-seryl-[protein] + ATP = O-phospho-L-seryl-[protein] + ADP + H(+)</text>
        <dbReference type="Rhea" id="RHEA:17989"/>
        <dbReference type="Rhea" id="RHEA-COMP:9863"/>
        <dbReference type="Rhea" id="RHEA-COMP:11604"/>
        <dbReference type="ChEBI" id="CHEBI:15378"/>
        <dbReference type="ChEBI" id="CHEBI:29999"/>
        <dbReference type="ChEBI" id="CHEBI:30616"/>
        <dbReference type="ChEBI" id="CHEBI:83421"/>
        <dbReference type="ChEBI" id="CHEBI:456216"/>
        <dbReference type="EC" id="2.7.11.1"/>
    </reaction>
</comment>
<evidence type="ECO:0000256" key="8">
    <source>
        <dbReference type="ARBA" id="ARBA00022777"/>
    </source>
</evidence>
<feature type="compositionally biased region" description="Low complexity" evidence="13">
    <location>
        <begin position="618"/>
        <end position="631"/>
    </location>
</feature>
<feature type="compositionally biased region" description="Pro residues" evidence="13">
    <location>
        <begin position="564"/>
        <end position="577"/>
    </location>
</feature>
<evidence type="ECO:0000313" key="16">
    <source>
        <dbReference type="Proteomes" id="UP000078561"/>
    </source>
</evidence>
<keyword evidence="5" id="KW-0723">Serine/threonine-protein kinase</keyword>
<feature type="compositionally biased region" description="Basic residues" evidence="13">
    <location>
        <begin position="633"/>
        <end position="642"/>
    </location>
</feature>
<dbReference type="InterPro" id="IPR000719">
    <property type="entry name" value="Prot_kinase_dom"/>
</dbReference>
<organism evidence="15">
    <name type="scientific">Absidia glauca</name>
    <name type="common">Pin mould</name>
    <dbReference type="NCBI Taxonomy" id="4829"/>
    <lineage>
        <taxon>Eukaryota</taxon>
        <taxon>Fungi</taxon>
        <taxon>Fungi incertae sedis</taxon>
        <taxon>Mucoromycota</taxon>
        <taxon>Mucoromycotina</taxon>
        <taxon>Mucoromycetes</taxon>
        <taxon>Mucorales</taxon>
        <taxon>Cunninghamellaceae</taxon>
        <taxon>Absidia</taxon>
    </lineage>
</organism>
<evidence type="ECO:0000256" key="13">
    <source>
        <dbReference type="SAM" id="MobiDB-lite"/>
    </source>
</evidence>
<evidence type="ECO:0000256" key="7">
    <source>
        <dbReference type="ARBA" id="ARBA00022741"/>
    </source>
</evidence>
<dbReference type="PROSITE" id="PS50011">
    <property type="entry name" value="PROTEIN_KINASE_DOM"/>
    <property type="match status" value="1"/>
</dbReference>
<evidence type="ECO:0000256" key="3">
    <source>
        <dbReference type="ARBA" id="ARBA00012513"/>
    </source>
</evidence>
<dbReference type="GO" id="GO:0035556">
    <property type="term" value="P:intracellular signal transduction"/>
    <property type="evidence" value="ECO:0007669"/>
    <property type="project" value="TreeGrafter"/>
</dbReference>
<dbReference type="OrthoDB" id="193931at2759"/>
<keyword evidence="4" id="KW-0963">Cytoplasm</keyword>
<dbReference type="STRING" id="4829.A0A168M7K1"/>
<gene>
    <name evidence="15" type="primary">ABSGL_03608.1 scaffold 4609</name>
</gene>
<dbReference type="GO" id="GO:0005524">
    <property type="term" value="F:ATP binding"/>
    <property type="evidence" value="ECO:0007669"/>
    <property type="project" value="UniProtKB-UniRule"/>
</dbReference>
<dbReference type="Proteomes" id="UP000078561">
    <property type="component" value="Unassembled WGS sequence"/>
</dbReference>
<dbReference type="InterPro" id="IPR011009">
    <property type="entry name" value="Kinase-like_dom_sf"/>
</dbReference>
<dbReference type="Pfam" id="PF00069">
    <property type="entry name" value="Pkinase"/>
    <property type="match status" value="1"/>
</dbReference>
<dbReference type="InterPro" id="IPR008271">
    <property type="entry name" value="Ser/Thr_kinase_AS"/>
</dbReference>
<feature type="region of interest" description="Disordered" evidence="13">
    <location>
        <begin position="607"/>
        <end position="644"/>
    </location>
</feature>
<keyword evidence="8" id="KW-0418">Kinase</keyword>
<evidence type="ECO:0000259" key="14">
    <source>
        <dbReference type="PROSITE" id="PS50011"/>
    </source>
</evidence>
<feature type="binding site" evidence="12">
    <location>
        <position position="56"/>
    </location>
    <ligand>
        <name>ATP</name>
        <dbReference type="ChEBI" id="CHEBI:30616"/>
    </ligand>
</feature>
<feature type="region of interest" description="Disordered" evidence="13">
    <location>
        <begin position="443"/>
        <end position="463"/>
    </location>
</feature>
<feature type="region of interest" description="Disordered" evidence="13">
    <location>
        <begin position="499"/>
        <end position="584"/>
    </location>
</feature>